<name>A0A2W5MVL8_9BACT</name>
<dbReference type="CDD" id="cd07177">
    <property type="entry name" value="terB_like"/>
    <property type="match status" value="1"/>
</dbReference>
<comment type="caution">
    <text evidence="1">The sequence shown here is derived from an EMBL/GenBank/DDBJ whole genome shotgun (WGS) entry which is preliminary data.</text>
</comment>
<reference evidence="1 2" key="1">
    <citation type="submission" date="2017-08" db="EMBL/GenBank/DDBJ databases">
        <title>Infants hospitalized years apart are colonized by the same room-sourced microbial strains.</title>
        <authorList>
            <person name="Brooks B."/>
            <person name="Olm M.R."/>
            <person name="Firek B.A."/>
            <person name="Baker R."/>
            <person name="Thomas B.C."/>
            <person name="Morowitz M.J."/>
            <person name="Banfield J.F."/>
        </authorList>
    </citation>
    <scope>NUCLEOTIDE SEQUENCE [LARGE SCALE GENOMIC DNA]</scope>
    <source>
        <strain evidence="1">S2_005_002_R2_29</strain>
    </source>
</reference>
<accession>A0A2W5MVL8</accession>
<dbReference type="Proteomes" id="UP000249417">
    <property type="component" value="Unassembled WGS sequence"/>
</dbReference>
<gene>
    <name evidence="1" type="ORF">DI551_09260</name>
</gene>
<evidence type="ECO:0000313" key="2">
    <source>
        <dbReference type="Proteomes" id="UP000249417"/>
    </source>
</evidence>
<sequence>MIKDRLDKGILMAINDSLFNMWRAVIAIVHADTKVQPHEINFILQNIKGLALSDEQRDILFADMRTPYDAEAAFCRISSPAHKESFFHLARAIAWSDGDLDDREDALIARIRALPSDKNDVSMMEEALSHFREIYVEGASEKKDVSLFSMVQSLISRRSA</sequence>
<proteinExistence type="predicted"/>
<dbReference type="EMBL" id="QFQB01000075">
    <property type="protein sequence ID" value="PZQ44844.1"/>
    <property type="molecule type" value="Genomic_DNA"/>
</dbReference>
<organism evidence="1 2">
    <name type="scientific">Micavibrio aeruginosavorus</name>
    <dbReference type="NCBI Taxonomy" id="349221"/>
    <lineage>
        <taxon>Bacteria</taxon>
        <taxon>Pseudomonadati</taxon>
        <taxon>Bdellovibrionota</taxon>
        <taxon>Bdellovibrionia</taxon>
        <taxon>Bdellovibrionales</taxon>
        <taxon>Pseudobdellovibrionaceae</taxon>
        <taxon>Micavibrio</taxon>
    </lineage>
</organism>
<evidence type="ECO:0000313" key="1">
    <source>
        <dbReference type="EMBL" id="PZQ44844.1"/>
    </source>
</evidence>
<dbReference type="InterPro" id="IPR029024">
    <property type="entry name" value="TerB-like"/>
</dbReference>
<dbReference type="AlphaFoldDB" id="A0A2W5MVL8"/>
<dbReference type="SUPFAM" id="SSF158682">
    <property type="entry name" value="TerB-like"/>
    <property type="match status" value="1"/>
</dbReference>
<dbReference type="Gene3D" id="1.10.3680.10">
    <property type="entry name" value="TerB-like"/>
    <property type="match status" value="1"/>
</dbReference>
<protein>
    <recommendedName>
        <fullName evidence="3">Co-chaperone DjlA N-terminal domain-containing protein</fullName>
    </recommendedName>
</protein>
<evidence type="ECO:0008006" key="3">
    <source>
        <dbReference type="Google" id="ProtNLM"/>
    </source>
</evidence>